<reference evidence="2 3" key="1">
    <citation type="submission" date="2020-04" db="EMBL/GenBank/DDBJ databases">
        <title>Usitatibacter rugosus gen. nov., sp. nov. and Usitatibacter palustris sp. nov., novel members of Usitatibacteraceae fam. nov. within the order Nitrosomonadales isolated from soil.</title>
        <authorList>
            <person name="Huber K.J."/>
            <person name="Neumann-Schaal M."/>
            <person name="Geppert A."/>
            <person name="Luckner M."/>
            <person name="Wanner G."/>
            <person name="Overmann J."/>
        </authorList>
    </citation>
    <scope>NUCLEOTIDE SEQUENCE [LARGE SCALE GENOMIC DNA]</scope>
    <source>
        <strain evidence="2 3">0125_3</strain>
    </source>
</reference>
<protein>
    <recommendedName>
        <fullName evidence="4">Lipoprotein</fullName>
    </recommendedName>
</protein>
<proteinExistence type="predicted"/>
<dbReference type="KEGG" id="uru:DSM104443_01904"/>
<evidence type="ECO:0008006" key="4">
    <source>
        <dbReference type="Google" id="ProtNLM"/>
    </source>
</evidence>
<gene>
    <name evidence="2" type="ORF">DSM104443_01904</name>
</gene>
<feature type="chain" id="PRO_5026657371" description="Lipoprotein" evidence="1">
    <location>
        <begin position="23"/>
        <end position="135"/>
    </location>
</feature>
<organism evidence="2 3">
    <name type="scientific">Usitatibacter rugosus</name>
    <dbReference type="NCBI Taxonomy" id="2732067"/>
    <lineage>
        <taxon>Bacteria</taxon>
        <taxon>Pseudomonadati</taxon>
        <taxon>Pseudomonadota</taxon>
        <taxon>Betaproteobacteria</taxon>
        <taxon>Nitrosomonadales</taxon>
        <taxon>Usitatibacteraceae</taxon>
        <taxon>Usitatibacter</taxon>
    </lineage>
</organism>
<dbReference type="Proteomes" id="UP000501534">
    <property type="component" value="Chromosome"/>
</dbReference>
<evidence type="ECO:0000313" key="3">
    <source>
        <dbReference type="Proteomes" id="UP000501534"/>
    </source>
</evidence>
<sequence>MRRNQAAWLALTTVVLGGCASAPGGMYGQPYALFEPERRMPAADTRSAFIMKIDGRDRDIGRNDPVPPGLHEVEVSIPGPPGMSDPGRDSIQVDAKPCTRYYFAAMRSSPTARDWRAFISATETIGECASKFGLK</sequence>
<dbReference type="AlphaFoldDB" id="A0A6M4GWG0"/>
<dbReference type="PROSITE" id="PS51257">
    <property type="entry name" value="PROKAR_LIPOPROTEIN"/>
    <property type="match status" value="1"/>
</dbReference>
<feature type="signal peptide" evidence="1">
    <location>
        <begin position="1"/>
        <end position="22"/>
    </location>
</feature>
<keyword evidence="3" id="KW-1185">Reference proteome</keyword>
<accession>A0A6M4GWG0</accession>
<evidence type="ECO:0000256" key="1">
    <source>
        <dbReference type="SAM" id="SignalP"/>
    </source>
</evidence>
<name>A0A6M4GWG0_9PROT</name>
<keyword evidence="1" id="KW-0732">Signal</keyword>
<dbReference type="EMBL" id="CP053069">
    <property type="protein sequence ID" value="QJR10834.1"/>
    <property type="molecule type" value="Genomic_DNA"/>
</dbReference>
<evidence type="ECO:0000313" key="2">
    <source>
        <dbReference type="EMBL" id="QJR10834.1"/>
    </source>
</evidence>
<dbReference type="RefSeq" id="WP_171091667.1">
    <property type="nucleotide sequence ID" value="NZ_CP053069.1"/>
</dbReference>